<evidence type="ECO:0000313" key="5">
    <source>
        <dbReference type="Proteomes" id="UP000178895"/>
    </source>
</evidence>
<evidence type="ECO:0000259" key="2">
    <source>
        <dbReference type="Pfam" id="PF00534"/>
    </source>
</evidence>
<feature type="domain" description="Glycosyltransferase subfamily 4-like N-terminal" evidence="3">
    <location>
        <begin position="17"/>
        <end position="193"/>
    </location>
</feature>
<comment type="caution">
    <text evidence="4">The sequence shown here is derived from an EMBL/GenBank/DDBJ whole genome shotgun (WGS) entry which is preliminary data.</text>
</comment>
<accession>A0A1F6NZS2</accession>
<dbReference type="Proteomes" id="UP000178895">
    <property type="component" value="Unassembled WGS sequence"/>
</dbReference>
<feature type="domain" description="Glycosyl transferase family 1" evidence="2">
    <location>
        <begin position="207"/>
        <end position="368"/>
    </location>
</feature>
<name>A0A1F6NZS2_9BACT</name>
<sequence>MLIGIDIRPLMHPVRTGVGEYIYELLDALFKIDKQNQYFLFYNSSGDVLKNLPKWEQENVHYAGFKYPNKLFNLALLIFKQPKLDRLILKKIKQYNNVTIKQSDNLDYWFSPNINFTAISKKCRQILTIHDLSFEYFPDCFSLKRRLWHKILNPKKAYQRADMILTPSENTKRDVIGEYKISEDKIKVIYPGLSEKFRANSSEPIENLKKKYNLPDKFILFLGTLEPRKNIIGLIEAFNASELRTIGYELVIAGAKGWKFKPIMDLIAKSDKVRYIGYVDMADKQGLYVLAGIFAYPSLYEGFGFPVLEAMFAGAPVITSNRSSLPEVVRDCAYLVNPNNVDDIAQGLLKLSGNKELSDYFIQNGKRRAEQFKWEKTAEEFLQLLKINKSSVIKILDSVNS</sequence>
<dbReference type="Pfam" id="PF13439">
    <property type="entry name" value="Glyco_transf_4"/>
    <property type="match status" value="1"/>
</dbReference>
<dbReference type="EMBL" id="MFQY01000051">
    <property type="protein sequence ID" value="OGH89378.1"/>
    <property type="molecule type" value="Genomic_DNA"/>
</dbReference>
<reference evidence="4 5" key="1">
    <citation type="journal article" date="2016" name="Nat. Commun.">
        <title>Thousands of microbial genomes shed light on interconnected biogeochemical processes in an aquifer system.</title>
        <authorList>
            <person name="Anantharaman K."/>
            <person name="Brown C.T."/>
            <person name="Hug L.A."/>
            <person name="Sharon I."/>
            <person name="Castelle C.J."/>
            <person name="Probst A.J."/>
            <person name="Thomas B.C."/>
            <person name="Singh A."/>
            <person name="Wilkins M.J."/>
            <person name="Karaoz U."/>
            <person name="Brodie E.L."/>
            <person name="Williams K.H."/>
            <person name="Hubbard S.S."/>
            <person name="Banfield J.F."/>
        </authorList>
    </citation>
    <scope>NUCLEOTIDE SEQUENCE [LARGE SCALE GENOMIC DNA]</scope>
</reference>
<dbReference type="Pfam" id="PF00534">
    <property type="entry name" value="Glycos_transf_1"/>
    <property type="match status" value="1"/>
</dbReference>
<organism evidence="4 5">
    <name type="scientific">Candidatus Magasanikbacteria bacterium RIFOXYC2_FULL_40_16</name>
    <dbReference type="NCBI Taxonomy" id="1798703"/>
    <lineage>
        <taxon>Bacteria</taxon>
        <taxon>Candidatus Magasanikiibacteriota</taxon>
    </lineage>
</organism>
<dbReference type="PANTHER" id="PTHR46401">
    <property type="entry name" value="GLYCOSYLTRANSFERASE WBBK-RELATED"/>
    <property type="match status" value="1"/>
</dbReference>
<evidence type="ECO:0000256" key="1">
    <source>
        <dbReference type="ARBA" id="ARBA00022679"/>
    </source>
</evidence>
<dbReference type="PANTHER" id="PTHR46401:SF2">
    <property type="entry name" value="GLYCOSYLTRANSFERASE WBBK-RELATED"/>
    <property type="match status" value="1"/>
</dbReference>
<dbReference type="SUPFAM" id="SSF53756">
    <property type="entry name" value="UDP-Glycosyltransferase/glycogen phosphorylase"/>
    <property type="match status" value="1"/>
</dbReference>
<gene>
    <name evidence="4" type="ORF">A2469_03880</name>
</gene>
<dbReference type="GO" id="GO:0009103">
    <property type="term" value="P:lipopolysaccharide biosynthetic process"/>
    <property type="evidence" value="ECO:0007669"/>
    <property type="project" value="TreeGrafter"/>
</dbReference>
<dbReference type="InterPro" id="IPR001296">
    <property type="entry name" value="Glyco_trans_1"/>
</dbReference>
<keyword evidence="1" id="KW-0808">Transferase</keyword>
<protein>
    <recommendedName>
        <fullName evidence="6">Glycosyl transferase family 1 domain-containing protein</fullName>
    </recommendedName>
</protein>
<evidence type="ECO:0008006" key="6">
    <source>
        <dbReference type="Google" id="ProtNLM"/>
    </source>
</evidence>
<proteinExistence type="predicted"/>
<evidence type="ECO:0000313" key="4">
    <source>
        <dbReference type="EMBL" id="OGH89378.1"/>
    </source>
</evidence>
<dbReference type="InterPro" id="IPR028098">
    <property type="entry name" value="Glyco_trans_4-like_N"/>
</dbReference>
<dbReference type="CDD" id="cd03809">
    <property type="entry name" value="GT4_MtfB-like"/>
    <property type="match status" value="1"/>
</dbReference>
<dbReference type="FunFam" id="3.40.50.2000:FF:000119">
    <property type="entry name" value="Glycosyl transferase group 1"/>
    <property type="match status" value="1"/>
</dbReference>
<dbReference type="Gene3D" id="3.40.50.2000">
    <property type="entry name" value="Glycogen Phosphorylase B"/>
    <property type="match status" value="2"/>
</dbReference>
<dbReference type="GO" id="GO:0016757">
    <property type="term" value="F:glycosyltransferase activity"/>
    <property type="evidence" value="ECO:0007669"/>
    <property type="project" value="InterPro"/>
</dbReference>
<dbReference type="AlphaFoldDB" id="A0A1F6NZS2"/>
<evidence type="ECO:0000259" key="3">
    <source>
        <dbReference type="Pfam" id="PF13439"/>
    </source>
</evidence>